<dbReference type="Gene3D" id="3.20.20.80">
    <property type="entry name" value="Glycosidases"/>
    <property type="match status" value="1"/>
</dbReference>
<evidence type="ECO:0000256" key="6">
    <source>
        <dbReference type="ARBA" id="ARBA00023180"/>
    </source>
</evidence>
<dbReference type="InterPro" id="IPR037110">
    <property type="entry name" value="Betagal_dom2_sf"/>
</dbReference>
<feature type="domain" description="Beta-galactosidase" evidence="10">
    <location>
        <begin position="374"/>
        <end position="555"/>
    </location>
</feature>
<dbReference type="Pfam" id="PF13364">
    <property type="entry name" value="BetaGal_ABD2"/>
    <property type="match status" value="2"/>
</dbReference>
<name>A0A9W9CLH9_9PLEO</name>
<keyword evidence="5" id="KW-0378">Hydrolase</keyword>
<evidence type="ECO:0000256" key="2">
    <source>
        <dbReference type="ARBA" id="ARBA00009809"/>
    </source>
</evidence>
<gene>
    <name evidence="11" type="ORF">N0V83_005947</name>
</gene>
<evidence type="ECO:0000313" key="12">
    <source>
        <dbReference type="Proteomes" id="UP001140560"/>
    </source>
</evidence>
<dbReference type="EC" id="3.2.1.23" evidence="3"/>
<proteinExistence type="inferred from homology"/>
<keyword evidence="7" id="KW-0326">Glycosidase</keyword>
<accession>A0A9W9CLH9</accession>
<protein>
    <recommendedName>
        <fullName evidence="3">beta-galactosidase</fullName>
        <ecNumber evidence="3">3.2.1.23</ecNumber>
    </recommendedName>
</protein>
<dbReference type="PANTHER" id="PTHR23421">
    <property type="entry name" value="BETA-GALACTOSIDASE RELATED"/>
    <property type="match status" value="1"/>
</dbReference>
<dbReference type="OrthoDB" id="1657402at2759"/>
<organism evidence="11 12">
    <name type="scientific">Neocucurbitaria cava</name>
    <dbReference type="NCBI Taxonomy" id="798079"/>
    <lineage>
        <taxon>Eukaryota</taxon>
        <taxon>Fungi</taxon>
        <taxon>Dikarya</taxon>
        <taxon>Ascomycota</taxon>
        <taxon>Pezizomycotina</taxon>
        <taxon>Dothideomycetes</taxon>
        <taxon>Pleosporomycetidae</taxon>
        <taxon>Pleosporales</taxon>
        <taxon>Pleosporineae</taxon>
        <taxon>Cucurbitariaceae</taxon>
        <taxon>Neocucurbitaria</taxon>
    </lineage>
</organism>
<dbReference type="InterPro" id="IPR031330">
    <property type="entry name" value="Gly_Hdrlase_35_cat"/>
</dbReference>
<dbReference type="Pfam" id="PF10435">
    <property type="entry name" value="BetaGal_dom2"/>
    <property type="match status" value="1"/>
</dbReference>
<evidence type="ECO:0000256" key="1">
    <source>
        <dbReference type="ARBA" id="ARBA00001412"/>
    </source>
</evidence>
<keyword evidence="6" id="KW-0325">Glycoprotein</keyword>
<comment type="caution">
    <text evidence="11">The sequence shown here is derived from an EMBL/GenBank/DDBJ whole genome shotgun (WGS) entry which is preliminary data.</text>
</comment>
<dbReference type="Gene3D" id="2.60.120.260">
    <property type="entry name" value="Galactose-binding domain-like"/>
    <property type="match status" value="2"/>
</dbReference>
<dbReference type="FunFam" id="2.102.20.10:FF:000001">
    <property type="entry name" value="Beta-galactosidase A"/>
    <property type="match status" value="1"/>
</dbReference>
<evidence type="ECO:0000256" key="5">
    <source>
        <dbReference type="ARBA" id="ARBA00022801"/>
    </source>
</evidence>
<evidence type="ECO:0000256" key="3">
    <source>
        <dbReference type="ARBA" id="ARBA00012756"/>
    </source>
</evidence>
<dbReference type="InterPro" id="IPR001944">
    <property type="entry name" value="Glycoside_Hdrlase_35"/>
</dbReference>
<feature type="chain" id="PRO_5040899046" description="beta-galactosidase" evidence="9">
    <location>
        <begin position="26"/>
        <end position="975"/>
    </location>
</feature>
<evidence type="ECO:0000256" key="7">
    <source>
        <dbReference type="ARBA" id="ARBA00023295"/>
    </source>
</evidence>
<dbReference type="InterPro" id="IPR008979">
    <property type="entry name" value="Galactose-bd-like_sf"/>
</dbReference>
<dbReference type="EMBL" id="JAPEUY010000010">
    <property type="protein sequence ID" value="KAJ4368865.1"/>
    <property type="molecule type" value="Genomic_DNA"/>
</dbReference>
<feature type="signal peptide" evidence="9">
    <location>
        <begin position="1"/>
        <end position="25"/>
    </location>
</feature>
<evidence type="ECO:0000256" key="9">
    <source>
        <dbReference type="SAM" id="SignalP"/>
    </source>
</evidence>
<dbReference type="Pfam" id="PF01301">
    <property type="entry name" value="Glyco_hydro_35"/>
    <property type="match status" value="1"/>
</dbReference>
<dbReference type="InterPro" id="IPR017853">
    <property type="entry name" value="GH"/>
</dbReference>
<dbReference type="InterPro" id="IPR036833">
    <property type="entry name" value="BetaGal_dom3_sf"/>
</dbReference>
<sequence length="975" mass="106008">MWALRGLSWLSLLSTLTILSGGGVAAQNNTTPSQWPVHDNGLNDVVQWDHYSFKINGKRLFVFSGELHYWRVPVPEVWEDLLEKIKAAGFTAFAFYGNWAYHSANNGTLDFTTGSHDFTKLFEIAHRVGLYVITRPGPYVNAEANAGGFPLWLTTGAYGALRNDDPRYLQALDPYFSKFSELTSEHLVTKGGNAFVYQIENEYGEQWNDTTKKIPNDAAGRYMAALEDSARANGIDIPLIHNDPNMNTKSWSKDFAPGAVIDYYDHFKEVSPTQPSFFPEFQGGSYNPWGGPEGGCPGDIGADFANLFYRNLISQRVTAVSLYMVFGGTNWGALAAPVTATSYDYSSPISENRKIGSKYYETKNLAMFTRVAEDLTVTDRIGNSSSYTTNSAVEASELRNPSTKAAFYITIHSYSPSGTKESFKLHVSTSIGNLTIPRHAGSIVLDGHQSKILVTDFAIGNHTLTYSTGEVLTYALIDGKPVVVLSNGVGESVEFHVKGAKTGSLISNHAGLNATFYSEAHGVTTNIAQISGLSVYQFDNGVKVIVTDKPTAYLFWAPNLTNDPLAPVDQSVLVQGPYLVRSVSKEDGVLAIKGDIANTTAIEVFAAECEETLSWNGKVLQTKRTPYGSLKASIVASNSTIQLPALDNWKVSDGLPEKLRNYNDSGAAWVTADHTTTPNPTEPDTLPVLYVDEYGFHNSFHLFRGYFEGSATGVKLAVQGGLAFGWSAWLNGDLVGSFLGNTSLETGNHTLSFANATLFENSTNVLLVAQDNTGHDLRADAVKPRGILGATLQGADFTSWKIAGEAGGESVQLDPVRGPLSEGGLTAERLGWHLPGFDDSAWNSSSPSTGFEGAGIYFYRTTIPLNIPKAVDASLAFVLDASGSQAVRVQLFVNGYQYARFNPFVGNEKKFPVPPGILNYAGDNVIGLSVWAQSEEGAKVDVQLVTEYAVESSWSSRFDSEYLRPGWTQDRLAYA</sequence>
<comment type="catalytic activity">
    <reaction evidence="1">
        <text>Hydrolysis of terminal non-reducing beta-D-galactose residues in beta-D-galactosides.</text>
        <dbReference type="EC" id="3.2.1.23"/>
    </reaction>
</comment>
<evidence type="ECO:0000313" key="11">
    <source>
        <dbReference type="EMBL" id="KAJ4368865.1"/>
    </source>
</evidence>
<dbReference type="SUPFAM" id="SSF51445">
    <property type="entry name" value="(Trans)glycosidases"/>
    <property type="match status" value="1"/>
</dbReference>
<evidence type="ECO:0000256" key="4">
    <source>
        <dbReference type="ARBA" id="ARBA00022729"/>
    </source>
</evidence>
<comment type="similarity">
    <text evidence="2 8">Belongs to the glycosyl hydrolase 35 family.</text>
</comment>
<reference evidence="11" key="1">
    <citation type="submission" date="2022-10" db="EMBL/GenBank/DDBJ databases">
        <title>Tapping the CABI collections for fungal endophytes: first genome assemblies for Collariella, Neodidymelliopsis, Ascochyta clinopodiicola, Didymella pomorum, Didymosphaeria variabile, Neocosmospora piperis and Neocucurbitaria cava.</title>
        <authorList>
            <person name="Hill R."/>
        </authorList>
    </citation>
    <scope>NUCLEOTIDE SEQUENCE</scope>
    <source>
        <strain evidence="11">IMI 356814</strain>
    </source>
</reference>
<dbReference type="Proteomes" id="UP001140560">
    <property type="component" value="Unassembled WGS sequence"/>
</dbReference>
<dbReference type="PRINTS" id="PR00742">
    <property type="entry name" value="GLHYDRLASE35"/>
</dbReference>
<dbReference type="SUPFAM" id="SSF49785">
    <property type="entry name" value="Galactose-binding domain-like"/>
    <property type="match status" value="2"/>
</dbReference>
<keyword evidence="12" id="KW-1185">Reference proteome</keyword>
<dbReference type="SUPFAM" id="SSF51011">
    <property type="entry name" value="Glycosyl hydrolase domain"/>
    <property type="match status" value="1"/>
</dbReference>
<dbReference type="Gene3D" id="2.60.390.10">
    <property type="entry name" value="Beta-galactosidase, domain 3"/>
    <property type="match status" value="1"/>
</dbReference>
<dbReference type="GO" id="GO:0005975">
    <property type="term" value="P:carbohydrate metabolic process"/>
    <property type="evidence" value="ECO:0007669"/>
    <property type="project" value="InterPro"/>
</dbReference>
<dbReference type="InterPro" id="IPR025972">
    <property type="entry name" value="BetaGal_dom3"/>
</dbReference>
<dbReference type="InterPro" id="IPR025300">
    <property type="entry name" value="BetaGal_jelly_roll_dom"/>
</dbReference>
<dbReference type="Pfam" id="PF13363">
    <property type="entry name" value="BetaGal_dom3"/>
    <property type="match status" value="1"/>
</dbReference>
<evidence type="ECO:0000256" key="8">
    <source>
        <dbReference type="RuleBase" id="RU003679"/>
    </source>
</evidence>
<dbReference type="AlphaFoldDB" id="A0A9W9CLH9"/>
<dbReference type="SUPFAM" id="SSF117100">
    <property type="entry name" value="Beta-galactosidase LacA, domain 3"/>
    <property type="match status" value="1"/>
</dbReference>
<keyword evidence="4 9" id="KW-0732">Signal</keyword>
<dbReference type="InterPro" id="IPR018954">
    <property type="entry name" value="Betagal_dom2"/>
</dbReference>
<evidence type="ECO:0000259" key="10">
    <source>
        <dbReference type="SMART" id="SM01029"/>
    </source>
</evidence>
<dbReference type="SMART" id="SM01029">
    <property type="entry name" value="BetaGal_dom2"/>
    <property type="match status" value="1"/>
</dbReference>
<dbReference type="GO" id="GO:0004565">
    <property type="term" value="F:beta-galactosidase activity"/>
    <property type="evidence" value="ECO:0007669"/>
    <property type="project" value="UniProtKB-EC"/>
</dbReference>
<dbReference type="Gene3D" id="2.102.20.10">
    <property type="entry name" value="Beta-galactosidase, domain 2"/>
    <property type="match status" value="1"/>
</dbReference>